<name>A0ACA9SA91_9GLOM</name>
<protein>
    <submittedName>
        <fullName evidence="1">1182_t:CDS:1</fullName>
    </submittedName>
</protein>
<evidence type="ECO:0000313" key="1">
    <source>
        <dbReference type="EMBL" id="CAG8829678.1"/>
    </source>
</evidence>
<organism evidence="1 2">
    <name type="scientific">Racocetra persica</name>
    <dbReference type="NCBI Taxonomy" id="160502"/>
    <lineage>
        <taxon>Eukaryota</taxon>
        <taxon>Fungi</taxon>
        <taxon>Fungi incertae sedis</taxon>
        <taxon>Mucoromycota</taxon>
        <taxon>Glomeromycotina</taxon>
        <taxon>Glomeromycetes</taxon>
        <taxon>Diversisporales</taxon>
        <taxon>Gigasporaceae</taxon>
        <taxon>Racocetra</taxon>
    </lineage>
</organism>
<dbReference type="Proteomes" id="UP000789920">
    <property type="component" value="Unassembled WGS sequence"/>
</dbReference>
<accession>A0ACA9SA91</accession>
<keyword evidence="2" id="KW-1185">Reference proteome</keyword>
<feature type="non-terminal residue" evidence="1">
    <location>
        <position position="73"/>
    </location>
</feature>
<gene>
    <name evidence="1" type="ORF">RPERSI_LOCUS27561</name>
</gene>
<reference evidence="1" key="1">
    <citation type="submission" date="2021-06" db="EMBL/GenBank/DDBJ databases">
        <authorList>
            <person name="Kallberg Y."/>
            <person name="Tangrot J."/>
            <person name="Rosling A."/>
        </authorList>
    </citation>
    <scope>NUCLEOTIDE SEQUENCE</scope>
    <source>
        <strain evidence="1">MA461A</strain>
    </source>
</reference>
<sequence length="73" mass="8746">MTANIKLLLTVLETHTIYNKEDFFSNCDIDYPVPESFSQIFGYTFSEKDIKKQLNNFKMKRRHLTELMYYGKP</sequence>
<proteinExistence type="predicted"/>
<dbReference type="EMBL" id="CAJVQC010097703">
    <property type="protein sequence ID" value="CAG8829678.1"/>
    <property type="molecule type" value="Genomic_DNA"/>
</dbReference>
<comment type="caution">
    <text evidence="1">The sequence shown here is derived from an EMBL/GenBank/DDBJ whole genome shotgun (WGS) entry which is preliminary data.</text>
</comment>
<evidence type="ECO:0000313" key="2">
    <source>
        <dbReference type="Proteomes" id="UP000789920"/>
    </source>
</evidence>